<feature type="transmembrane region" description="Helical" evidence="5">
    <location>
        <begin position="389"/>
        <end position="410"/>
    </location>
</feature>
<feature type="signal peptide" evidence="6">
    <location>
        <begin position="1"/>
        <end position="24"/>
    </location>
</feature>
<evidence type="ECO:0000313" key="8">
    <source>
        <dbReference type="Proteomes" id="UP000323597"/>
    </source>
</evidence>
<feature type="transmembrane region" description="Helical" evidence="5">
    <location>
        <begin position="172"/>
        <end position="188"/>
    </location>
</feature>
<dbReference type="Proteomes" id="UP000323597">
    <property type="component" value="Chromosome D10"/>
</dbReference>
<feature type="transmembrane region" description="Helical" evidence="5">
    <location>
        <begin position="332"/>
        <end position="354"/>
    </location>
</feature>
<keyword evidence="2 5" id="KW-0812">Transmembrane</keyword>
<dbReference type="Pfam" id="PF02535">
    <property type="entry name" value="Zip"/>
    <property type="match status" value="1"/>
</dbReference>
<evidence type="ECO:0000256" key="2">
    <source>
        <dbReference type="ARBA" id="ARBA00022692"/>
    </source>
</evidence>
<organism evidence="7 8">
    <name type="scientific">Gossypium mustelinum</name>
    <name type="common">Cotton</name>
    <name type="synonym">Gossypium caicoense</name>
    <dbReference type="NCBI Taxonomy" id="34275"/>
    <lineage>
        <taxon>Eukaryota</taxon>
        <taxon>Viridiplantae</taxon>
        <taxon>Streptophyta</taxon>
        <taxon>Embryophyta</taxon>
        <taxon>Tracheophyta</taxon>
        <taxon>Spermatophyta</taxon>
        <taxon>Magnoliopsida</taxon>
        <taxon>eudicotyledons</taxon>
        <taxon>Gunneridae</taxon>
        <taxon>Pentapetalae</taxon>
        <taxon>rosids</taxon>
        <taxon>malvids</taxon>
        <taxon>Malvales</taxon>
        <taxon>Malvaceae</taxon>
        <taxon>Malvoideae</taxon>
        <taxon>Gossypium</taxon>
    </lineage>
</organism>
<keyword evidence="4 5" id="KW-0472">Membrane</keyword>
<comment type="subcellular location">
    <subcellularLocation>
        <location evidence="1">Membrane</location>
        <topology evidence="1">Multi-pass membrane protein</topology>
    </subcellularLocation>
</comment>
<feature type="transmembrane region" description="Helical" evidence="5">
    <location>
        <begin position="208"/>
        <end position="228"/>
    </location>
</feature>
<keyword evidence="3 5" id="KW-1133">Transmembrane helix</keyword>
<name>A0A5D2T7W6_GOSMU</name>
<reference evidence="7 8" key="1">
    <citation type="submission" date="2019-07" db="EMBL/GenBank/DDBJ databases">
        <title>WGS assembly of Gossypium mustelinum.</title>
        <authorList>
            <person name="Chen Z.J."/>
            <person name="Sreedasyam A."/>
            <person name="Ando A."/>
            <person name="Song Q."/>
            <person name="De L."/>
            <person name="Hulse-Kemp A."/>
            <person name="Ding M."/>
            <person name="Ye W."/>
            <person name="Kirkbride R."/>
            <person name="Jenkins J."/>
            <person name="Plott C."/>
            <person name="Lovell J."/>
            <person name="Lin Y.-M."/>
            <person name="Vaughn R."/>
            <person name="Liu B."/>
            <person name="Li W."/>
            <person name="Simpson S."/>
            <person name="Scheffler B."/>
            <person name="Saski C."/>
            <person name="Grover C."/>
            <person name="Hu G."/>
            <person name="Conover J."/>
            <person name="Carlson J."/>
            <person name="Shu S."/>
            <person name="Boston L."/>
            <person name="Williams M."/>
            <person name="Peterson D."/>
            <person name="Mcgee K."/>
            <person name="Jones D."/>
            <person name="Wendel J."/>
            <person name="Stelly D."/>
            <person name="Grimwood J."/>
            <person name="Schmutz J."/>
        </authorList>
    </citation>
    <scope>NUCLEOTIDE SEQUENCE [LARGE SCALE GENOMIC DNA]</scope>
    <source>
        <strain evidence="7">1408120.09</strain>
    </source>
</reference>
<protein>
    <recommendedName>
        <fullName evidence="9">Zinc transporter At3g08650</fullName>
    </recommendedName>
</protein>
<feature type="transmembrane region" description="Helical" evidence="5">
    <location>
        <begin position="533"/>
        <end position="552"/>
    </location>
</feature>
<gene>
    <name evidence="7" type="ORF">E1A91_D10G128800v1</name>
</gene>
<feature type="transmembrane region" description="Helical" evidence="5">
    <location>
        <begin position="474"/>
        <end position="496"/>
    </location>
</feature>
<dbReference type="AlphaFoldDB" id="A0A5D2T7W6"/>
<evidence type="ECO:0000256" key="6">
    <source>
        <dbReference type="SAM" id="SignalP"/>
    </source>
</evidence>
<evidence type="ECO:0000256" key="1">
    <source>
        <dbReference type="ARBA" id="ARBA00004141"/>
    </source>
</evidence>
<keyword evidence="8" id="KW-1185">Reference proteome</keyword>
<proteinExistence type="predicted"/>
<evidence type="ECO:0000256" key="3">
    <source>
        <dbReference type="ARBA" id="ARBA00022989"/>
    </source>
</evidence>
<feature type="transmembrane region" description="Helical" evidence="5">
    <location>
        <begin position="132"/>
        <end position="151"/>
    </location>
</feature>
<dbReference type="GO" id="GO:0005385">
    <property type="term" value="F:zinc ion transmembrane transporter activity"/>
    <property type="evidence" value="ECO:0007669"/>
    <property type="project" value="TreeGrafter"/>
</dbReference>
<dbReference type="InterPro" id="IPR003689">
    <property type="entry name" value="ZIP"/>
</dbReference>
<accession>A0A5D2T7W6</accession>
<evidence type="ECO:0000256" key="5">
    <source>
        <dbReference type="SAM" id="Phobius"/>
    </source>
</evidence>
<feature type="transmembrane region" description="Helical" evidence="5">
    <location>
        <begin position="266"/>
        <end position="287"/>
    </location>
</feature>
<evidence type="ECO:0008006" key="9">
    <source>
        <dbReference type="Google" id="ProtNLM"/>
    </source>
</evidence>
<sequence>MRFRLKHLLLCLLLAISFLECITADGQNVISQRIRAPHKNVGDTVIDGTGTEKVITSEDNDKEMNDWKGSYSKVSVSTVMLFMLAMAAATGLGAVPFFFVELDPQWAGICSGMAAGVMLAASFDLIQEGQEHGAGTWVVIGILAGGIFILLCKKLLEQYGEVSMLDIKGAEATKVVLVIGIMTLHSFGEGSGVGVSFAGSKGFTQGLLVTLAIAVHNIPEGLAVSMVLASRGVSPQNAMLWSVITSLPQPIVAVPSFICADAFNKFLPFCTGFAAGCMIWMVVAEVLPDAFKEASPTAVASAATLSVAFMEALSTLFQNFTHDYNSEGASGFFVSLLFGLGPLLGGLILVAFAVAFCLKHALLMGAASGIAFILGAWRPLQLLVFSKMGFFPLVSLLATVTGFPVSVLTLQSVLACGTVAFHALAEGLALGVAAPKAYGLGRHMVVPVSLHGIPRGAAVASCIFGATESWHGSLAAAALIGFVGPISAIGAILAGIDYSGLDHVMVLACGGLIPCFVRIVGRVIRLDVRKTSCGVAIGIGFATLCLTCTKLVCLHTPYCDSAPEAVR</sequence>
<feature type="transmembrane region" description="Helical" evidence="5">
    <location>
        <begin position="106"/>
        <end position="126"/>
    </location>
</feature>
<feature type="transmembrane region" description="Helical" evidence="5">
    <location>
        <begin position="502"/>
        <end position="521"/>
    </location>
</feature>
<dbReference type="GO" id="GO:0016020">
    <property type="term" value="C:membrane"/>
    <property type="evidence" value="ECO:0007669"/>
    <property type="project" value="UniProtKB-SubCell"/>
</dbReference>
<dbReference type="PANTHER" id="PTHR11040">
    <property type="entry name" value="ZINC/IRON TRANSPORTER"/>
    <property type="match status" value="1"/>
</dbReference>
<dbReference type="EMBL" id="CM017658">
    <property type="protein sequence ID" value="TYI60795.1"/>
    <property type="molecule type" value="Genomic_DNA"/>
</dbReference>
<dbReference type="PANTHER" id="PTHR11040:SF70">
    <property type="entry name" value="OS05G0316100 PROTEIN"/>
    <property type="match status" value="1"/>
</dbReference>
<feature type="transmembrane region" description="Helical" evidence="5">
    <location>
        <begin position="74"/>
        <end position="99"/>
    </location>
</feature>
<keyword evidence="6" id="KW-0732">Signal</keyword>
<evidence type="ECO:0000313" key="7">
    <source>
        <dbReference type="EMBL" id="TYI60795.1"/>
    </source>
</evidence>
<feature type="transmembrane region" description="Helical" evidence="5">
    <location>
        <begin position="361"/>
        <end position="377"/>
    </location>
</feature>
<evidence type="ECO:0000256" key="4">
    <source>
        <dbReference type="ARBA" id="ARBA00023136"/>
    </source>
</evidence>
<feature type="chain" id="PRO_5023116231" description="Zinc transporter At3g08650" evidence="6">
    <location>
        <begin position="25"/>
        <end position="567"/>
    </location>
</feature>